<sequence length="140" mass="16042">MNLKELGKLEIKDEGVGVKGFRERNEILFKGFNYSYRVENTIFDEGLKQTIFDPISTKSSVESMVRRNKRVFGSSSRPIKSNKDDFIVINDADVNYMMKTNKYYFSDSEERCDDDPIDCPSLASVFLGDENYGLTGLYGK</sequence>
<name>A0A9I9EHH8_CUCME</name>
<reference evidence="1" key="1">
    <citation type="submission" date="2023-03" db="UniProtKB">
        <authorList>
            <consortium name="EnsemblPlants"/>
        </authorList>
    </citation>
    <scope>IDENTIFICATION</scope>
</reference>
<accession>A0A9I9EHH8</accession>
<organism evidence="1">
    <name type="scientific">Cucumis melo</name>
    <name type="common">Muskmelon</name>
    <dbReference type="NCBI Taxonomy" id="3656"/>
    <lineage>
        <taxon>Eukaryota</taxon>
        <taxon>Viridiplantae</taxon>
        <taxon>Streptophyta</taxon>
        <taxon>Embryophyta</taxon>
        <taxon>Tracheophyta</taxon>
        <taxon>Spermatophyta</taxon>
        <taxon>Magnoliopsida</taxon>
        <taxon>eudicotyledons</taxon>
        <taxon>Gunneridae</taxon>
        <taxon>Pentapetalae</taxon>
        <taxon>rosids</taxon>
        <taxon>fabids</taxon>
        <taxon>Cucurbitales</taxon>
        <taxon>Cucurbitaceae</taxon>
        <taxon>Benincaseae</taxon>
        <taxon>Cucumis</taxon>
    </lineage>
</organism>
<proteinExistence type="predicted"/>
<dbReference type="Gramene" id="MELO3C033872.2.1">
    <property type="protein sequence ID" value="MELO3C033872.2.1"/>
    <property type="gene ID" value="MELO3C033872.2"/>
</dbReference>
<protein>
    <submittedName>
        <fullName evidence="1">Uncharacterized protein</fullName>
    </submittedName>
</protein>
<evidence type="ECO:0000313" key="1">
    <source>
        <dbReference type="EnsemblPlants" id="MELO3C033872.2.1"/>
    </source>
</evidence>
<dbReference type="EnsemblPlants" id="MELO3C033872.2.1">
    <property type="protein sequence ID" value="MELO3C033872.2.1"/>
    <property type="gene ID" value="MELO3C033872.2"/>
</dbReference>
<dbReference type="AlphaFoldDB" id="A0A9I9EHH8"/>